<dbReference type="OrthoDB" id="2985259at2759"/>
<accession>A0A9P5U294</accession>
<comment type="caution">
    <text evidence="2">The sequence shown here is derived from an EMBL/GenBank/DDBJ whole genome shotgun (WGS) entry which is preliminary data.</text>
</comment>
<dbReference type="EMBL" id="JADNRY010000149">
    <property type="protein sequence ID" value="KAF9063287.1"/>
    <property type="molecule type" value="Genomic_DNA"/>
</dbReference>
<protein>
    <recommendedName>
        <fullName evidence="1">Protein kinase domain-containing protein</fullName>
    </recommendedName>
</protein>
<dbReference type="AlphaFoldDB" id="A0A9P5U294"/>
<proteinExistence type="predicted"/>
<dbReference type="PROSITE" id="PS50011">
    <property type="entry name" value="PROTEIN_KINASE_DOM"/>
    <property type="match status" value="1"/>
</dbReference>
<reference evidence="2" key="1">
    <citation type="submission" date="2020-11" db="EMBL/GenBank/DDBJ databases">
        <authorList>
            <consortium name="DOE Joint Genome Institute"/>
            <person name="Ahrendt S."/>
            <person name="Riley R."/>
            <person name="Andreopoulos W."/>
            <person name="Labutti K."/>
            <person name="Pangilinan J."/>
            <person name="Ruiz-Duenas F.J."/>
            <person name="Barrasa J.M."/>
            <person name="Sanchez-Garcia M."/>
            <person name="Camarero S."/>
            <person name="Miyauchi S."/>
            <person name="Serrano A."/>
            <person name="Linde D."/>
            <person name="Babiker R."/>
            <person name="Drula E."/>
            <person name="Ayuso-Fernandez I."/>
            <person name="Pacheco R."/>
            <person name="Padilla G."/>
            <person name="Ferreira P."/>
            <person name="Barriuso J."/>
            <person name="Kellner H."/>
            <person name="Castanera R."/>
            <person name="Alfaro M."/>
            <person name="Ramirez L."/>
            <person name="Pisabarro A.G."/>
            <person name="Kuo A."/>
            <person name="Tritt A."/>
            <person name="Lipzen A."/>
            <person name="He G."/>
            <person name="Yan M."/>
            <person name="Ng V."/>
            <person name="Cullen D."/>
            <person name="Martin F."/>
            <person name="Rosso M.-N."/>
            <person name="Henrissat B."/>
            <person name="Hibbett D."/>
            <person name="Martinez A.T."/>
            <person name="Grigoriev I.V."/>
        </authorList>
    </citation>
    <scope>NUCLEOTIDE SEQUENCE</scope>
    <source>
        <strain evidence="2">AH 40177</strain>
    </source>
</reference>
<dbReference type="GO" id="GO:0005524">
    <property type="term" value="F:ATP binding"/>
    <property type="evidence" value="ECO:0007669"/>
    <property type="project" value="InterPro"/>
</dbReference>
<evidence type="ECO:0000259" key="1">
    <source>
        <dbReference type="PROSITE" id="PS50011"/>
    </source>
</evidence>
<dbReference type="InterPro" id="IPR011009">
    <property type="entry name" value="Kinase-like_dom_sf"/>
</dbReference>
<dbReference type="SUPFAM" id="SSF56112">
    <property type="entry name" value="Protein kinase-like (PK-like)"/>
    <property type="match status" value="1"/>
</dbReference>
<evidence type="ECO:0000313" key="2">
    <source>
        <dbReference type="EMBL" id="KAF9063287.1"/>
    </source>
</evidence>
<name>A0A9P5U294_9AGAR</name>
<dbReference type="Proteomes" id="UP000772434">
    <property type="component" value="Unassembled WGS sequence"/>
</dbReference>
<sequence length="375" mass="41749">MLAATLAALSPGLLVGFWLIFRGTSESPDLAGTEPISLDLLRKKLPSDLTEWRTHKRYITSWNYLRPVLASHGYKLWSFDPVRARILSPPGWDHGASNGFLHISPAGRTTYGAGLGRLAVSRSMLWPARHDHGDVVVRVLSVGGQGERSLKIQRQVATPPEALMRSNHALPMFREIVLQDIVLGIYPRVTSNLADIFISENLSFMERDVMEVFSQCLEALDFLHQNLIAHLNITFDSFLVDFPPLLQSHVTRPPTGCCRVYITGFDYAVSFPASTPLPERYCYGESFFFDQSGCPRNKLKAPEIVDLINPFSPFPVDCWQFSSSCLALTIDPSDEELALNQAVYKLFGAMVSDDPTCRPSASEALVVLQNLIHSP</sequence>
<feature type="domain" description="Protein kinase" evidence="1">
    <location>
        <begin position="100"/>
        <end position="375"/>
    </location>
</feature>
<keyword evidence="3" id="KW-1185">Reference proteome</keyword>
<dbReference type="InterPro" id="IPR000719">
    <property type="entry name" value="Prot_kinase_dom"/>
</dbReference>
<organism evidence="2 3">
    <name type="scientific">Rhodocollybia butyracea</name>
    <dbReference type="NCBI Taxonomy" id="206335"/>
    <lineage>
        <taxon>Eukaryota</taxon>
        <taxon>Fungi</taxon>
        <taxon>Dikarya</taxon>
        <taxon>Basidiomycota</taxon>
        <taxon>Agaricomycotina</taxon>
        <taxon>Agaricomycetes</taxon>
        <taxon>Agaricomycetidae</taxon>
        <taxon>Agaricales</taxon>
        <taxon>Marasmiineae</taxon>
        <taxon>Omphalotaceae</taxon>
        <taxon>Rhodocollybia</taxon>
    </lineage>
</organism>
<dbReference type="GO" id="GO:0004672">
    <property type="term" value="F:protein kinase activity"/>
    <property type="evidence" value="ECO:0007669"/>
    <property type="project" value="InterPro"/>
</dbReference>
<dbReference type="Gene3D" id="1.10.510.10">
    <property type="entry name" value="Transferase(Phosphotransferase) domain 1"/>
    <property type="match status" value="1"/>
</dbReference>
<evidence type="ECO:0000313" key="3">
    <source>
        <dbReference type="Proteomes" id="UP000772434"/>
    </source>
</evidence>
<gene>
    <name evidence="2" type="ORF">BDP27DRAFT_1405833</name>
</gene>